<name>C2L153_9FIRM</name>
<protein>
    <submittedName>
        <fullName evidence="1">Uncharacterized protein</fullName>
    </submittedName>
</protein>
<dbReference type="HOGENOM" id="CLU_3293377_0_0_9"/>
<evidence type="ECO:0000313" key="2">
    <source>
        <dbReference type="Proteomes" id="UP000004121"/>
    </source>
</evidence>
<reference evidence="1 2" key="1">
    <citation type="submission" date="2009-04" db="EMBL/GenBank/DDBJ databases">
        <authorList>
            <person name="Qin X."/>
            <person name="Bachman B."/>
            <person name="Battles P."/>
            <person name="Bell A."/>
            <person name="Bess C."/>
            <person name="Bickham C."/>
            <person name="Chaboub L."/>
            <person name="Chen D."/>
            <person name="Coyle M."/>
            <person name="Deiros D.R."/>
            <person name="Dinh H."/>
            <person name="Forbes L."/>
            <person name="Fowler G."/>
            <person name="Francisco L."/>
            <person name="Fu Q."/>
            <person name="Gubbala S."/>
            <person name="Hale W."/>
            <person name="Han Y."/>
            <person name="Hemphill L."/>
            <person name="Highlander S.K."/>
            <person name="Hirani K."/>
            <person name="Hogues M."/>
            <person name="Jackson L."/>
            <person name="Jakkamsetti A."/>
            <person name="Javaid M."/>
            <person name="Jiang H."/>
            <person name="Korchina V."/>
            <person name="Kovar C."/>
            <person name="Lara F."/>
            <person name="Lee S."/>
            <person name="Mata R."/>
            <person name="Mathew T."/>
            <person name="Moen C."/>
            <person name="Morales K."/>
            <person name="Munidasa M."/>
            <person name="Nazareth L."/>
            <person name="Ngo R."/>
            <person name="Nguyen L."/>
            <person name="Okwuonu G."/>
            <person name="Ongeri F."/>
            <person name="Patil S."/>
            <person name="Petrosino J."/>
            <person name="Pham C."/>
            <person name="Pham P."/>
            <person name="Pu L.-L."/>
            <person name="Puazo M."/>
            <person name="Raj R."/>
            <person name="Reid J."/>
            <person name="Rouhana J."/>
            <person name="Saada N."/>
            <person name="Shang Y."/>
            <person name="Simmons D."/>
            <person name="Thornton R."/>
            <person name="Warren J."/>
            <person name="Weissenberger G."/>
            <person name="Zhang J."/>
            <person name="Zhang L."/>
            <person name="Zhou C."/>
            <person name="Zhu D."/>
            <person name="Muzny D."/>
            <person name="Worley K."/>
            <person name="Gibbs R."/>
        </authorList>
    </citation>
    <scope>NUCLEOTIDE SEQUENCE [LARGE SCALE GENOMIC DNA]</scope>
    <source>
        <strain evidence="1 2">F0268</strain>
    </source>
</reference>
<comment type="caution">
    <text evidence="1">The sequence shown here is derived from an EMBL/GenBank/DDBJ whole genome shotgun (WGS) entry which is preliminary data.</text>
</comment>
<dbReference type="Proteomes" id="UP000004121">
    <property type="component" value="Unassembled WGS sequence"/>
</dbReference>
<dbReference type="STRING" id="585501.HMPREF6123_2472"/>
<sequence>MIFTKFAFEKNFFLIFFQEKGCFLMRRNIPLPYPASLRFA</sequence>
<proteinExistence type="predicted"/>
<dbReference type="InParanoid" id="C2L153"/>
<dbReference type="EMBL" id="ACKX01000234">
    <property type="protein sequence ID" value="EEJ50281.1"/>
    <property type="molecule type" value="Genomic_DNA"/>
</dbReference>
<keyword evidence="2" id="KW-1185">Reference proteome</keyword>
<organism evidence="1 2">
    <name type="scientific">Oribacterium sinus F0268</name>
    <dbReference type="NCBI Taxonomy" id="585501"/>
    <lineage>
        <taxon>Bacteria</taxon>
        <taxon>Bacillati</taxon>
        <taxon>Bacillota</taxon>
        <taxon>Clostridia</taxon>
        <taxon>Lachnospirales</taxon>
        <taxon>Lachnospiraceae</taxon>
        <taxon>Oribacterium</taxon>
    </lineage>
</organism>
<evidence type="ECO:0000313" key="1">
    <source>
        <dbReference type="EMBL" id="EEJ50281.1"/>
    </source>
</evidence>
<dbReference type="AlphaFoldDB" id="C2L153"/>
<accession>C2L153</accession>
<gene>
    <name evidence="1" type="ORF">HMPREF6123_2472</name>
</gene>